<sequence>MNPTVSVRVIAPGGWPVEHAVLTLTDTTGQQIGRTTVDSAGRAAIPQVPPGAYTLIIAAPGHQPVARSAVVGAGGLDLGEVELTATGELRLPDPGVWDIDPVHSSVRIRARHIGLASVHGRIADFTGSIVVTHPVENSVVEVTLQAGSVDTGNSDRDTHLRSKDFLHTEAFPEITFRSKGLRPLAEDRWAMDGEITIRGVTRQIVLDTTYLGVGPDPWGGVRAAFHSVTELRREDFAIDWNQAVRVGIGVVGGILQVELDIEMVRR</sequence>
<dbReference type="GO" id="GO:0030246">
    <property type="term" value="F:carbohydrate binding"/>
    <property type="evidence" value="ECO:0007669"/>
    <property type="project" value="InterPro"/>
</dbReference>
<gene>
    <name evidence="3" type="ORF">FB559_5961</name>
</gene>
<evidence type="ECO:0000313" key="4">
    <source>
        <dbReference type="Proteomes" id="UP000316096"/>
    </source>
</evidence>
<dbReference type="InterPro" id="IPR007372">
    <property type="entry name" value="Lipid/polyisoprenoid-bd_YceI"/>
</dbReference>
<dbReference type="PANTHER" id="PTHR34406">
    <property type="entry name" value="PROTEIN YCEI"/>
    <property type="match status" value="1"/>
</dbReference>
<dbReference type="PANTHER" id="PTHR34406:SF1">
    <property type="entry name" value="PROTEIN YCEI"/>
    <property type="match status" value="1"/>
</dbReference>
<organism evidence="3 4">
    <name type="scientific">Actinoallomurus bryophytorum</name>
    <dbReference type="NCBI Taxonomy" id="1490222"/>
    <lineage>
        <taxon>Bacteria</taxon>
        <taxon>Bacillati</taxon>
        <taxon>Actinomycetota</taxon>
        <taxon>Actinomycetes</taxon>
        <taxon>Streptosporangiales</taxon>
        <taxon>Thermomonosporaceae</taxon>
        <taxon>Actinoallomurus</taxon>
    </lineage>
</organism>
<dbReference type="InterPro" id="IPR013784">
    <property type="entry name" value="Carb-bd-like_fold"/>
</dbReference>
<evidence type="ECO:0000256" key="1">
    <source>
        <dbReference type="ARBA" id="ARBA00008812"/>
    </source>
</evidence>
<keyword evidence="4" id="KW-1185">Reference proteome</keyword>
<evidence type="ECO:0000259" key="2">
    <source>
        <dbReference type="SMART" id="SM00867"/>
    </source>
</evidence>
<dbReference type="Proteomes" id="UP000316096">
    <property type="component" value="Unassembled WGS sequence"/>
</dbReference>
<feature type="domain" description="Lipid/polyisoprenoid-binding YceI-like" evidence="2">
    <location>
        <begin position="96"/>
        <end position="264"/>
    </location>
</feature>
<dbReference type="SUPFAM" id="SSF49452">
    <property type="entry name" value="Starch-binding domain-like"/>
    <property type="match status" value="1"/>
</dbReference>
<accession>A0A543CT21</accession>
<dbReference type="EMBL" id="VFOZ01000001">
    <property type="protein sequence ID" value="TQM00253.1"/>
    <property type="molecule type" value="Genomic_DNA"/>
</dbReference>
<dbReference type="Pfam" id="PF13620">
    <property type="entry name" value="CarboxypepD_reg"/>
    <property type="match status" value="1"/>
</dbReference>
<dbReference type="Gene3D" id="2.60.40.1120">
    <property type="entry name" value="Carboxypeptidase-like, regulatory domain"/>
    <property type="match status" value="1"/>
</dbReference>
<evidence type="ECO:0000313" key="3">
    <source>
        <dbReference type="EMBL" id="TQM00253.1"/>
    </source>
</evidence>
<dbReference type="Pfam" id="PF04264">
    <property type="entry name" value="YceI"/>
    <property type="match status" value="1"/>
</dbReference>
<comment type="caution">
    <text evidence="3">The sequence shown here is derived from an EMBL/GenBank/DDBJ whole genome shotgun (WGS) entry which is preliminary data.</text>
</comment>
<protein>
    <submittedName>
        <fullName evidence="3">Polyisoprenoid-binding protein YceI</fullName>
    </submittedName>
</protein>
<comment type="similarity">
    <text evidence="1">Belongs to the UPF0312 family.</text>
</comment>
<dbReference type="RefSeq" id="WP_246122155.1">
    <property type="nucleotide sequence ID" value="NZ_VFOZ01000001.1"/>
</dbReference>
<dbReference type="Gene3D" id="2.40.128.110">
    <property type="entry name" value="Lipid/polyisoprenoid-binding, YceI-like"/>
    <property type="match status" value="1"/>
</dbReference>
<dbReference type="AlphaFoldDB" id="A0A543CT21"/>
<name>A0A543CT21_9ACTN</name>
<proteinExistence type="inferred from homology"/>
<dbReference type="SUPFAM" id="SSF101874">
    <property type="entry name" value="YceI-like"/>
    <property type="match status" value="1"/>
</dbReference>
<dbReference type="InterPro" id="IPR036761">
    <property type="entry name" value="TTHA0802/YceI-like_sf"/>
</dbReference>
<dbReference type="SMART" id="SM00867">
    <property type="entry name" value="YceI"/>
    <property type="match status" value="1"/>
</dbReference>
<reference evidence="3 4" key="1">
    <citation type="submission" date="2019-06" db="EMBL/GenBank/DDBJ databases">
        <title>Sequencing the genomes of 1000 actinobacteria strains.</title>
        <authorList>
            <person name="Klenk H.-P."/>
        </authorList>
    </citation>
    <scope>NUCLEOTIDE SEQUENCE [LARGE SCALE GENOMIC DNA]</scope>
    <source>
        <strain evidence="3 4">DSM 102200</strain>
    </source>
</reference>